<dbReference type="EMBL" id="FQZY01000025">
    <property type="protein sequence ID" value="SHK00249.1"/>
    <property type="molecule type" value="Genomic_DNA"/>
</dbReference>
<evidence type="ECO:0000313" key="3">
    <source>
        <dbReference type="Proteomes" id="UP000184301"/>
    </source>
</evidence>
<evidence type="ECO:0000313" key="1">
    <source>
        <dbReference type="EMBL" id="SHK00249.1"/>
    </source>
</evidence>
<proteinExistence type="predicted"/>
<keyword evidence="3" id="KW-1185">Reference proteome</keyword>
<dbReference type="EMBL" id="FQZY01000081">
    <property type="protein sequence ID" value="SHK74461.1"/>
    <property type="molecule type" value="Genomic_DNA"/>
</dbReference>
<dbReference type="InterPro" id="IPR029058">
    <property type="entry name" value="AB_hydrolase_fold"/>
</dbReference>
<name>A0A1M6UZ99_9FIRM</name>
<accession>A0A1M6UZ99</accession>
<reference evidence="2 3" key="1">
    <citation type="submission" date="2016-11" db="EMBL/GenBank/DDBJ databases">
        <authorList>
            <person name="Jaros S."/>
            <person name="Januszkiewicz K."/>
            <person name="Wedrychowicz H."/>
        </authorList>
    </citation>
    <scope>NUCLEOTIDE SEQUENCE [LARGE SCALE GENOMIC DNA]</scope>
    <source>
        <strain evidence="2 3">DSM 15480</strain>
    </source>
</reference>
<dbReference type="AlphaFoldDB" id="A0A1M6UZ99"/>
<dbReference type="STRING" id="1121950.SAMN02745243_01950"/>
<dbReference type="Gene3D" id="3.40.50.1820">
    <property type="entry name" value="alpha/beta hydrolase"/>
    <property type="match status" value="1"/>
</dbReference>
<dbReference type="Proteomes" id="UP000184301">
    <property type="component" value="Unassembled WGS sequence"/>
</dbReference>
<protein>
    <recommendedName>
        <fullName evidence="4">Alpha/beta hydrolase family protein</fullName>
    </recommendedName>
</protein>
<evidence type="ECO:0000313" key="2">
    <source>
        <dbReference type="EMBL" id="SHK74461.1"/>
    </source>
</evidence>
<evidence type="ECO:0008006" key="4">
    <source>
        <dbReference type="Google" id="ProtNLM"/>
    </source>
</evidence>
<organism evidence="2 3">
    <name type="scientific">Hespellia stercorisuis DSM 15480</name>
    <dbReference type="NCBI Taxonomy" id="1121950"/>
    <lineage>
        <taxon>Bacteria</taxon>
        <taxon>Bacillati</taxon>
        <taxon>Bacillota</taxon>
        <taxon>Clostridia</taxon>
        <taxon>Lachnospirales</taxon>
        <taxon>Lachnospiraceae</taxon>
        <taxon>Hespellia</taxon>
    </lineage>
</organism>
<gene>
    <name evidence="1" type="ORF">SAMN02745243_01950</name>
    <name evidence="2" type="ORF">SAMN02745243_03641</name>
</gene>
<sequence>MATPLEYEHWNNKKVNKSIKMIKIAKKYNLHKISGLYPLSTRCLTIEERKQQKMLMKRNAFNICYINEGKQVLENSKIVNDAGNIECPMLLFSSNGKQIDKYWIESQQKYASAVRGKLIYYNCGHYIHYYKSNEMCKEIISFVDSLD</sequence>